<dbReference type="AlphaFoldDB" id="A0A2G1MK65"/>
<name>A0A2G1MK65_9RHOB</name>
<protein>
    <submittedName>
        <fullName evidence="2">Uncharacterized protein</fullName>
    </submittedName>
</protein>
<sequence length="116" mass="11833">MRPLILALLAALPATLSACAPGTSPNALPGLRPTLLPAQAQDNARRGAVELAVKGAFEPVMSDIAAGGGPALERAFDAAGVPAADRPARRLQLSGDLELYEANPGALVTSLLLWGR</sequence>
<evidence type="ECO:0000256" key="1">
    <source>
        <dbReference type="SAM" id="SignalP"/>
    </source>
</evidence>
<dbReference type="PROSITE" id="PS51257">
    <property type="entry name" value="PROKAR_LIPOPROTEIN"/>
    <property type="match status" value="1"/>
</dbReference>
<comment type="caution">
    <text evidence="2">The sequence shown here is derived from an EMBL/GenBank/DDBJ whole genome shotgun (WGS) entry which is preliminary data.</text>
</comment>
<dbReference type="EMBL" id="NQWH01000003">
    <property type="protein sequence ID" value="PHP29143.1"/>
    <property type="molecule type" value="Genomic_DNA"/>
</dbReference>
<accession>A0A2G1MK65</accession>
<keyword evidence="3" id="KW-1185">Reference proteome</keyword>
<feature type="chain" id="PRO_5013619069" evidence="1">
    <location>
        <begin position="21"/>
        <end position="116"/>
    </location>
</feature>
<organism evidence="2 3">
    <name type="scientific">Limimaricola cinnabarinus</name>
    <dbReference type="NCBI Taxonomy" id="1125964"/>
    <lineage>
        <taxon>Bacteria</taxon>
        <taxon>Pseudomonadati</taxon>
        <taxon>Pseudomonadota</taxon>
        <taxon>Alphaproteobacteria</taxon>
        <taxon>Rhodobacterales</taxon>
        <taxon>Paracoccaceae</taxon>
        <taxon>Limimaricola</taxon>
    </lineage>
</organism>
<dbReference type="OrthoDB" id="7874985at2"/>
<proteinExistence type="predicted"/>
<gene>
    <name evidence="2" type="ORF">CJ301_01265</name>
</gene>
<keyword evidence="1" id="KW-0732">Signal</keyword>
<dbReference type="RefSeq" id="WP_099273420.1">
    <property type="nucleotide sequence ID" value="NZ_KZ304951.1"/>
</dbReference>
<evidence type="ECO:0000313" key="2">
    <source>
        <dbReference type="EMBL" id="PHP29143.1"/>
    </source>
</evidence>
<dbReference type="Proteomes" id="UP000221860">
    <property type="component" value="Unassembled WGS sequence"/>
</dbReference>
<reference evidence="2 3" key="1">
    <citation type="submission" date="2017-08" db="EMBL/GenBank/DDBJ databases">
        <title>Draft Genome Sequence of Loktanella cinnabarina Strain XM1, Isolated from Coastal Surface Water.</title>
        <authorList>
            <person name="Ma R."/>
            <person name="Wang J."/>
            <person name="Wang Q."/>
            <person name="Ma Z."/>
            <person name="Li J."/>
            <person name="Chen L."/>
        </authorList>
    </citation>
    <scope>NUCLEOTIDE SEQUENCE [LARGE SCALE GENOMIC DNA]</scope>
    <source>
        <strain evidence="2 3">XM1</strain>
    </source>
</reference>
<feature type="signal peptide" evidence="1">
    <location>
        <begin position="1"/>
        <end position="20"/>
    </location>
</feature>
<evidence type="ECO:0000313" key="3">
    <source>
        <dbReference type="Proteomes" id="UP000221860"/>
    </source>
</evidence>